<reference evidence="9 10" key="1">
    <citation type="submission" date="2018-05" db="EMBL/GenBank/DDBJ databases">
        <title>Genome sequencing and assembly of the regulated plant pathogen Lachnellula willkommii and related sister species for the development of diagnostic species identification markers.</title>
        <authorList>
            <person name="Giroux E."/>
            <person name="Bilodeau G."/>
        </authorList>
    </citation>
    <scope>NUCLEOTIDE SEQUENCE [LARGE SCALE GENOMIC DNA]</scope>
    <source>
        <strain evidence="9 10">CBS 185.66</strain>
    </source>
</reference>
<sequence>MAWQSLSGMGGGGNSGGNGSQDGSQQQGNQPQGTEYTLQGVMRFLQTEWHRHERDRNAWEIERQEMKGRIARLEGSTRKSDSSNKALKKYINMLEKALKERDSQVKALKAGKEINIESIRDQKEKASAASKKDHVRRRFLVSDLNVRQLTVDLATQDKPHNSFLDVEEGEEKPDEDPDRGSLKGFMDKTQGELTYLMVSPSNPLPPRDPPSPEDILLQPPSFGQGPSQQSLEEMYQQQPRQKNMRESSLSRPSPTPNHHPPPVPTSNLAVRNPEVPMSRSLADQQPLPQPTQQEWSTTFQMPDPPEEEVTKINHSFDSYGRPADLETTTDKEPATEADGWDFNDGAQFADPDIKPAPQRPDTDLFPVAQDAPKSPNRGPGSHRRKTSISRRKSGEPDLALNQALKVDGGSFKVRFGLRGHLDAVRSVIFTGGGSPGEPEICTTGDDGTIKRWIIPARYDTQPGMHNGPNDLDIQSYFTHRGHTGTVMCLTAWSPSQNFSSGGRAQGDGWIFSGGQDATVRVWERGRVDPKATLDGHTDAVWTVCVLPGTTGAVFGQNNAYGGPDRILLASGAADGTVKIWSVSAPPQLVSPSGGSQRRGGRVRGNSMSSGSAFPSSPQPSVASNSPFHYTLIHSISRSNNTASPTCITPLSASGDAFVVSYSDAAVLVYDTRTGEEVASMASLETYNDTASTGVNAIVATTNGLDGSLSFDSGRGLSEDEGVVGGATGSSGGVEGIVISGHEDRFIRFYDANSGKSLERSFEILQPANQTSGQCTYNMLAHPAAISALSLSPDGRELVSAGHDASLRFWSLEKRSCTQEITSHRLMRGEGVCSVVWSQDGRWVVSAGGDGVVKVFAR</sequence>
<evidence type="ECO:0000259" key="8">
    <source>
        <dbReference type="Pfam" id="PF08232"/>
    </source>
</evidence>
<name>A0A8H8QY35_9HELO</name>
<keyword evidence="10" id="KW-1185">Reference proteome</keyword>
<dbReference type="PANTHER" id="PTHR15653">
    <property type="entry name" value="STRIATIN"/>
    <property type="match status" value="1"/>
</dbReference>
<keyword evidence="3" id="KW-0677">Repeat</keyword>
<feature type="repeat" description="WD" evidence="6">
    <location>
        <begin position="778"/>
        <end position="819"/>
    </location>
</feature>
<gene>
    <name evidence="9" type="primary">pro11</name>
    <name evidence="9" type="ORF">LHYA1_G007218</name>
</gene>
<comment type="caution">
    <text evidence="9">The sequence shown here is derived from an EMBL/GenBank/DDBJ whole genome shotgun (WGS) entry which is preliminary data.</text>
</comment>
<dbReference type="SUPFAM" id="SSF50978">
    <property type="entry name" value="WD40 repeat-like"/>
    <property type="match status" value="1"/>
</dbReference>
<accession>A0A8H8QY35</accession>
<feature type="compositionally biased region" description="Low complexity" evidence="7">
    <location>
        <begin position="21"/>
        <end position="33"/>
    </location>
</feature>
<dbReference type="Pfam" id="PF00400">
    <property type="entry name" value="WD40"/>
    <property type="match status" value="5"/>
</dbReference>
<keyword evidence="2 6" id="KW-0853">WD repeat</keyword>
<evidence type="ECO:0000256" key="4">
    <source>
        <dbReference type="ARBA" id="ARBA00022860"/>
    </source>
</evidence>
<evidence type="ECO:0000256" key="1">
    <source>
        <dbReference type="ARBA" id="ARBA00009616"/>
    </source>
</evidence>
<evidence type="ECO:0000313" key="9">
    <source>
        <dbReference type="EMBL" id="TVY24858.1"/>
    </source>
</evidence>
<dbReference type="PROSITE" id="PS50294">
    <property type="entry name" value="WD_REPEATS_REGION"/>
    <property type="match status" value="1"/>
</dbReference>
<feature type="region of interest" description="Disordered" evidence="7">
    <location>
        <begin position="160"/>
        <end position="396"/>
    </location>
</feature>
<keyword evidence="5" id="KW-0175">Coiled coil</keyword>
<dbReference type="InterPro" id="IPR051488">
    <property type="entry name" value="WD_repeat_striatin"/>
</dbReference>
<evidence type="ECO:0000256" key="5">
    <source>
        <dbReference type="ARBA" id="ARBA00023054"/>
    </source>
</evidence>
<evidence type="ECO:0000256" key="2">
    <source>
        <dbReference type="ARBA" id="ARBA00022574"/>
    </source>
</evidence>
<dbReference type="PROSITE" id="PS50082">
    <property type="entry name" value="WD_REPEATS_2"/>
    <property type="match status" value="2"/>
</dbReference>
<evidence type="ECO:0000256" key="3">
    <source>
        <dbReference type="ARBA" id="ARBA00022737"/>
    </source>
</evidence>
<dbReference type="InterPro" id="IPR013258">
    <property type="entry name" value="Striatin_N"/>
</dbReference>
<evidence type="ECO:0000313" key="10">
    <source>
        <dbReference type="Proteomes" id="UP000431533"/>
    </source>
</evidence>
<proteinExistence type="inferred from homology"/>
<dbReference type="Gene3D" id="2.130.10.10">
    <property type="entry name" value="YVTN repeat-like/Quinoprotein amine dehydrogenase"/>
    <property type="match status" value="2"/>
</dbReference>
<dbReference type="GO" id="GO:0005516">
    <property type="term" value="F:calmodulin binding"/>
    <property type="evidence" value="ECO:0007669"/>
    <property type="project" value="UniProtKB-KW"/>
</dbReference>
<feature type="repeat" description="WD" evidence="6">
    <location>
        <begin position="563"/>
        <end position="590"/>
    </location>
</feature>
<dbReference type="InterPro" id="IPR020472">
    <property type="entry name" value="WD40_PAC1"/>
</dbReference>
<feature type="compositionally biased region" description="Low complexity" evidence="7">
    <location>
        <begin position="218"/>
        <end position="230"/>
    </location>
</feature>
<dbReference type="RefSeq" id="XP_031003646.1">
    <property type="nucleotide sequence ID" value="XM_031152148.1"/>
</dbReference>
<comment type="similarity">
    <text evidence="1">Belongs to the WD repeat striatin family.</text>
</comment>
<feature type="compositionally biased region" description="Low complexity" evidence="7">
    <location>
        <begin position="603"/>
        <end position="620"/>
    </location>
</feature>
<feature type="region of interest" description="Disordered" evidence="7">
    <location>
        <begin position="585"/>
        <end position="621"/>
    </location>
</feature>
<dbReference type="PANTHER" id="PTHR15653:SF0">
    <property type="entry name" value="CONNECTOR OF KINASE TO AP-1, ISOFORM E"/>
    <property type="match status" value="1"/>
</dbReference>
<dbReference type="InterPro" id="IPR036322">
    <property type="entry name" value="WD40_repeat_dom_sf"/>
</dbReference>
<dbReference type="AlphaFoldDB" id="A0A8H8QY35"/>
<dbReference type="SMART" id="SM00320">
    <property type="entry name" value="WD40"/>
    <property type="match status" value="7"/>
</dbReference>
<evidence type="ECO:0000256" key="6">
    <source>
        <dbReference type="PROSITE-ProRule" id="PRU00221"/>
    </source>
</evidence>
<dbReference type="EMBL" id="QGMH01000115">
    <property type="protein sequence ID" value="TVY24858.1"/>
    <property type="molecule type" value="Genomic_DNA"/>
</dbReference>
<feature type="domain" description="Striatin N-terminal" evidence="8">
    <location>
        <begin position="37"/>
        <end position="200"/>
    </location>
</feature>
<protein>
    <submittedName>
        <fullName evidence="9">Striatin Pro11</fullName>
    </submittedName>
</protein>
<dbReference type="InterPro" id="IPR015943">
    <property type="entry name" value="WD40/YVTN_repeat-like_dom_sf"/>
</dbReference>
<dbReference type="PRINTS" id="PR00320">
    <property type="entry name" value="GPROTEINBRPT"/>
</dbReference>
<feature type="compositionally biased region" description="Gly residues" evidence="7">
    <location>
        <begin position="8"/>
        <end position="20"/>
    </location>
</feature>
<dbReference type="GeneID" id="41987416"/>
<feature type="compositionally biased region" description="Basic residues" evidence="7">
    <location>
        <begin position="380"/>
        <end position="391"/>
    </location>
</feature>
<feature type="compositionally biased region" description="Pro residues" evidence="7">
    <location>
        <begin position="253"/>
        <end position="264"/>
    </location>
</feature>
<dbReference type="InterPro" id="IPR001680">
    <property type="entry name" value="WD40_rpt"/>
</dbReference>
<organism evidence="9 10">
    <name type="scientific">Lachnellula hyalina</name>
    <dbReference type="NCBI Taxonomy" id="1316788"/>
    <lineage>
        <taxon>Eukaryota</taxon>
        <taxon>Fungi</taxon>
        <taxon>Dikarya</taxon>
        <taxon>Ascomycota</taxon>
        <taxon>Pezizomycotina</taxon>
        <taxon>Leotiomycetes</taxon>
        <taxon>Helotiales</taxon>
        <taxon>Lachnaceae</taxon>
        <taxon>Lachnellula</taxon>
    </lineage>
</organism>
<dbReference type="Pfam" id="PF08232">
    <property type="entry name" value="Striatin"/>
    <property type="match status" value="1"/>
</dbReference>
<dbReference type="Proteomes" id="UP000431533">
    <property type="component" value="Unassembled WGS sequence"/>
</dbReference>
<dbReference type="Gene3D" id="1.20.5.300">
    <property type="match status" value="1"/>
</dbReference>
<feature type="compositionally biased region" description="Acidic residues" evidence="7">
    <location>
        <begin position="165"/>
        <end position="177"/>
    </location>
</feature>
<feature type="compositionally biased region" description="Basic and acidic residues" evidence="7">
    <location>
        <begin position="178"/>
        <end position="190"/>
    </location>
</feature>
<keyword evidence="4" id="KW-0112">Calmodulin-binding</keyword>
<feature type="region of interest" description="Disordered" evidence="7">
    <location>
        <begin position="1"/>
        <end position="35"/>
    </location>
</feature>
<feature type="compositionally biased region" description="Polar residues" evidence="7">
    <location>
        <begin position="235"/>
        <end position="251"/>
    </location>
</feature>
<evidence type="ECO:0000256" key="7">
    <source>
        <dbReference type="SAM" id="MobiDB-lite"/>
    </source>
</evidence>
<feature type="compositionally biased region" description="Polar residues" evidence="7">
    <location>
        <begin position="290"/>
        <end position="300"/>
    </location>
</feature>
<dbReference type="OrthoDB" id="727118at2759"/>